<feature type="transmembrane region" description="Helical" evidence="1">
    <location>
        <begin position="12"/>
        <end position="31"/>
    </location>
</feature>
<dbReference type="Proteomes" id="UP000290191">
    <property type="component" value="Unassembled WGS sequence"/>
</dbReference>
<evidence type="ECO:0000256" key="1">
    <source>
        <dbReference type="SAM" id="Phobius"/>
    </source>
</evidence>
<sequence length="152" mass="17628">MDSYYIDRILSIFILLLIGVILGWGSLKVIINHTDSDTENSLKVKKIYPIYTELMPVFLSIIVIAFSLNNFIEIDDLTTVSSLFFGIFLLFSISNIGYLNPIWFLLGYRIYKVDNDKAIYTLIAHKNKNYKSIDKIGNVKKVDEFVFIKRKE</sequence>
<protein>
    <submittedName>
        <fullName evidence="2">Uncharacterized protein</fullName>
    </submittedName>
</protein>
<accession>A0A4Q0Y494</accession>
<reference evidence="2 3" key="1">
    <citation type="submission" date="2017-10" db="EMBL/GenBank/DDBJ databases">
        <title>Genomics of the genus Arcobacter.</title>
        <authorList>
            <person name="Perez-Cataluna A."/>
            <person name="Figueras M.J."/>
        </authorList>
    </citation>
    <scope>NUCLEOTIDE SEQUENCE [LARGE SCALE GENOMIC DNA]</scope>
    <source>
        <strain evidence="2 3">DSM 24636</strain>
    </source>
</reference>
<feature type="transmembrane region" description="Helical" evidence="1">
    <location>
        <begin position="84"/>
        <end position="106"/>
    </location>
</feature>
<dbReference type="RefSeq" id="WP_129081005.1">
    <property type="nucleotide sequence ID" value="NZ_CP041070.1"/>
</dbReference>
<dbReference type="EMBL" id="PDKO01000001">
    <property type="protein sequence ID" value="RXJ64603.1"/>
    <property type="molecule type" value="Genomic_DNA"/>
</dbReference>
<evidence type="ECO:0000313" key="2">
    <source>
        <dbReference type="EMBL" id="RXJ64603.1"/>
    </source>
</evidence>
<keyword evidence="1" id="KW-0472">Membrane</keyword>
<keyword evidence="3" id="KW-1185">Reference proteome</keyword>
<keyword evidence="1" id="KW-1133">Transmembrane helix</keyword>
<gene>
    <name evidence="2" type="ORF">CRV06_01200</name>
</gene>
<dbReference type="AlphaFoldDB" id="A0A4Q0Y494"/>
<organism evidence="2 3">
    <name type="scientific">Halarcobacter anaerophilus</name>
    <dbReference type="NCBI Taxonomy" id="877500"/>
    <lineage>
        <taxon>Bacteria</taxon>
        <taxon>Pseudomonadati</taxon>
        <taxon>Campylobacterota</taxon>
        <taxon>Epsilonproteobacteria</taxon>
        <taxon>Campylobacterales</taxon>
        <taxon>Arcobacteraceae</taxon>
        <taxon>Halarcobacter</taxon>
    </lineage>
</organism>
<dbReference type="OrthoDB" id="9999146at2"/>
<comment type="caution">
    <text evidence="2">The sequence shown here is derived from an EMBL/GenBank/DDBJ whole genome shotgun (WGS) entry which is preliminary data.</text>
</comment>
<feature type="transmembrane region" description="Helical" evidence="1">
    <location>
        <begin position="51"/>
        <end position="72"/>
    </location>
</feature>
<keyword evidence="1" id="KW-0812">Transmembrane</keyword>
<proteinExistence type="predicted"/>
<name>A0A4Q0Y494_9BACT</name>
<evidence type="ECO:0000313" key="3">
    <source>
        <dbReference type="Proteomes" id="UP000290191"/>
    </source>
</evidence>